<protein>
    <recommendedName>
        <fullName evidence="4">DDE family transposase</fullName>
    </recommendedName>
</protein>
<dbReference type="Proteomes" id="UP001143480">
    <property type="component" value="Unassembled WGS sequence"/>
</dbReference>
<name>A0A9W6KHG9_9ACTN</name>
<evidence type="ECO:0000313" key="2">
    <source>
        <dbReference type="EMBL" id="GLL02191.1"/>
    </source>
</evidence>
<evidence type="ECO:0008006" key="4">
    <source>
        <dbReference type="Google" id="ProtNLM"/>
    </source>
</evidence>
<organism evidence="2 3">
    <name type="scientific">Dactylosporangium matsuzakiense</name>
    <dbReference type="NCBI Taxonomy" id="53360"/>
    <lineage>
        <taxon>Bacteria</taxon>
        <taxon>Bacillati</taxon>
        <taxon>Actinomycetota</taxon>
        <taxon>Actinomycetes</taxon>
        <taxon>Micromonosporales</taxon>
        <taxon>Micromonosporaceae</taxon>
        <taxon>Dactylosporangium</taxon>
    </lineage>
</organism>
<keyword evidence="3" id="KW-1185">Reference proteome</keyword>
<reference evidence="2" key="2">
    <citation type="submission" date="2023-01" db="EMBL/GenBank/DDBJ databases">
        <authorList>
            <person name="Sun Q."/>
            <person name="Evtushenko L."/>
        </authorList>
    </citation>
    <scope>NUCLEOTIDE SEQUENCE</scope>
    <source>
        <strain evidence="2">VKM Ac-1321</strain>
    </source>
</reference>
<feature type="region of interest" description="Disordered" evidence="1">
    <location>
        <begin position="1"/>
        <end position="25"/>
    </location>
</feature>
<evidence type="ECO:0000256" key="1">
    <source>
        <dbReference type="SAM" id="MobiDB-lite"/>
    </source>
</evidence>
<feature type="compositionally biased region" description="Pro residues" evidence="1">
    <location>
        <begin position="1"/>
        <end position="14"/>
    </location>
</feature>
<gene>
    <name evidence="2" type="ORF">GCM10017581_039330</name>
</gene>
<accession>A0A9W6KHG9</accession>
<dbReference type="EMBL" id="BSFP01000021">
    <property type="protein sequence ID" value="GLL02191.1"/>
    <property type="molecule type" value="Genomic_DNA"/>
</dbReference>
<comment type="caution">
    <text evidence="2">The sequence shown here is derived from an EMBL/GenBank/DDBJ whole genome shotgun (WGS) entry which is preliminary data.</text>
</comment>
<dbReference type="AlphaFoldDB" id="A0A9W6KHG9"/>
<reference evidence="2" key="1">
    <citation type="journal article" date="2014" name="Int. J. Syst. Evol. Microbiol.">
        <title>Complete genome sequence of Corynebacterium casei LMG S-19264T (=DSM 44701T), isolated from a smear-ripened cheese.</title>
        <authorList>
            <consortium name="US DOE Joint Genome Institute (JGI-PGF)"/>
            <person name="Walter F."/>
            <person name="Albersmeier A."/>
            <person name="Kalinowski J."/>
            <person name="Ruckert C."/>
        </authorList>
    </citation>
    <scope>NUCLEOTIDE SEQUENCE</scope>
    <source>
        <strain evidence="2">VKM Ac-1321</strain>
    </source>
</reference>
<proteinExistence type="predicted"/>
<sequence>MPPPEPPPRGPSPPVAITGIATPPNGAYANADRRALRAKGIKPHIARRGKPHGSRLGVYRRVVERTIAWYHGMKRLRVRWERRDDIHEAFLSLATCIITYRHIVRLC</sequence>
<evidence type="ECO:0000313" key="3">
    <source>
        <dbReference type="Proteomes" id="UP001143480"/>
    </source>
</evidence>